<evidence type="ECO:0000313" key="1">
    <source>
        <dbReference type="EMBL" id="OHE95282.1"/>
    </source>
</evidence>
<keyword evidence="2" id="KW-1185">Reference proteome</keyword>
<accession>A0A1G4B1U7</accession>
<gene>
    <name evidence="1" type="ORF">CORC01_09427</name>
</gene>
<protein>
    <submittedName>
        <fullName evidence="1">Uncharacterized protein</fullName>
    </submittedName>
</protein>
<organism evidence="1 2">
    <name type="scientific">Colletotrichum orchidophilum</name>
    <dbReference type="NCBI Taxonomy" id="1209926"/>
    <lineage>
        <taxon>Eukaryota</taxon>
        <taxon>Fungi</taxon>
        <taxon>Dikarya</taxon>
        <taxon>Ascomycota</taxon>
        <taxon>Pezizomycotina</taxon>
        <taxon>Sordariomycetes</taxon>
        <taxon>Hypocreomycetidae</taxon>
        <taxon>Glomerellales</taxon>
        <taxon>Glomerellaceae</taxon>
        <taxon>Colletotrichum</taxon>
    </lineage>
</organism>
<sequence length="151" mass="16854">MQMLSHRISLNPQTHAKGAFNVIGCGSYWSGSPRYVQRRHRVFTAKTDMGVHRLEDAPRATALRGLVEVSQPETRRMRSPDRYIWDGFIGGQGSGELTKVRVMEAPLICPNIPDLDCFDLARPQAPFTMHMHVSTGLGLDELECSSNEQGT</sequence>
<dbReference type="GeneID" id="34562566"/>
<name>A0A1G4B1U7_9PEZI</name>
<comment type="caution">
    <text evidence="1">The sequence shown here is derived from an EMBL/GenBank/DDBJ whole genome shotgun (WGS) entry which is preliminary data.</text>
</comment>
<dbReference type="RefSeq" id="XP_022472444.1">
    <property type="nucleotide sequence ID" value="XM_022621056.1"/>
</dbReference>
<dbReference type="AlphaFoldDB" id="A0A1G4B1U7"/>
<proteinExistence type="predicted"/>
<evidence type="ECO:0000313" key="2">
    <source>
        <dbReference type="Proteomes" id="UP000176998"/>
    </source>
</evidence>
<reference evidence="1 2" key="1">
    <citation type="submission" date="2016-09" db="EMBL/GenBank/DDBJ databases">
        <authorList>
            <person name="Capua I."/>
            <person name="De Benedictis P."/>
            <person name="Joannis T."/>
            <person name="Lombin L.H."/>
            <person name="Cattoli G."/>
        </authorList>
    </citation>
    <scope>NUCLEOTIDE SEQUENCE [LARGE SCALE GENOMIC DNA]</scope>
    <source>
        <strain evidence="1 2">IMI 309357</strain>
    </source>
</reference>
<dbReference type="Proteomes" id="UP000176998">
    <property type="component" value="Unassembled WGS sequence"/>
</dbReference>
<dbReference type="EMBL" id="MJBS01000085">
    <property type="protein sequence ID" value="OHE95282.1"/>
    <property type="molecule type" value="Genomic_DNA"/>
</dbReference>